<sequence length="522" mass="57774">MAKKGGTGAHPQPKEAPKMPPRAKKKGGGMGYVMPVVAAAIALMAIGAAVLFTRSSTGPTSILPRMGSSRRRESAADLLKSWKDAPVDNMPDGLKAKLSCFKECAEEMTADQEERFKSKLQKTSPQQYVEVAASNELDLLAYADCQAYCEKAELGSLLGVSIQDPWADIALGRFKKRQLKADRLKLQTQQADNETTVKVVDSQQNETENAIIKGNLDLSALPADLEEYLTCAKECTDISRLTFDFSKEPQPTVEDLLQTLRTCGLVSLVNYFPSAYAREIHAAIGQLEKAGKVNQIPLKHFQNMNLWNNRYEMWLPYVEPFMRLAATFANRTVIPQVIKGYLQPDPQGPVLDYPSAIFAPARTTGSQPLHRDTVDSLRSERGVGETVNVQIAIQDMTHQMGPTLFCPCSQKYLVFGDNYVTDALEFWFWRSADDRDNHCIESTAFSRDFTPAGAVTVYDGITVHQGMANTSPSNRTIMNLSFAASDAMRSSDAFTSLMSSFAKKDVLKHRKAFADNVFHTHT</sequence>
<dbReference type="VEuPathDB" id="CryptoDB:Vbra_12291"/>
<dbReference type="PANTHER" id="PTHR37563:SF2">
    <property type="entry name" value="PHYTANOYL-COA DIOXYGENASE FAMILY PROTEIN (AFU_ORTHOLOGUE AFUA_2G03330)"/>
    <property type="match status" value="1"/>
</dbReference>
<feature type="transmembrane region" description="Helical" evidence="2">
    <location>
        <begin position="32"/>
        <end position="52"/>
    </location>
</feature>
<dbReference type="PANTHER" id="PTHR37563">
    <property type="entry name" value="PHYTANOYL-COA DIOXYGENASE FAMILY PROTEIN (AFU_ORTHOLOGUE AFUA_2G03330)"/>
    <property type="match status" value="1"/>
</dbReference>
<accession>A0A0G4EKP5</accession>
<evidence type="ECO:0000313" key="3">
    <source>
        <dbReference type="EMBL" id="CEL97706.1"/>
    </source>
</evidence>
<protein>
    <recommendedName>
        <fullName evidence="5">Phytanoyl-CoA dioxygenase</fullName>
    </recommendedName>
</protein>
<dbReference type="Pfam" id="PF05721">
    <property type="entry name" value="PhyH"/>
    <property type="match status" value="1"/>
</dbReference>
<keyword evidence="2" id="KW-1133">Transmembrane helix</keyword>
<keyword evidence="4" id="KW-1185">Reference proteome</keyword>
<dbReference type="SUPFAM" id="SSF51197">
    <property type="entry name" value="Clavaminate synthase-like"/>
    <property type="match status" value="1"/>
</dbReference>
<evidence type="ECO:0008006" key="5">
    <source>
        <dbReference type="Google" id="ProtNLM"/>
    </source>
</evidence>
<dbReference type="EMBL" id="CDMY01000255">
    <property type="protein sequence ID" value="CEL97706.1"/>
    <property type="molecule type" value="Genomic_DNA"/>
</dbReference>
<organism evidence="3 4">
    <name type="scientific">Vitrella brassicaformis (strain CCMP3155)</name>
    <dbReference type="NCBI Taxonomy" id="1169540"/>
    <lineage>
        <taxon>Eukaryota</taxon>
        <taxon>Sar</taxon>
        <taxon>Alveolata</taxon>
        <taxon>Colpodellida</taxon>
        <taxon>Vitrellaceae</taxon>
        <taxon>Vitrella</taxon>
    </lineage>
</organism>
<evidence type="ECO:0000313" key="4">
    <source>
        <dbReference type="Proteomes" id="UP000041254"/>
    </source>
</evidence>
<keyword evidence="2" id="KW-0472">Membrane</keyword>
<reference evidence="3 4" key="1">
    <citation type="submission" date="2014-11" db="EMBL/GenBank/DDBJ databases">
        <authorList>
            <person name="Zhu J."/>
            <person name="Qi W."/>
            <person name="Song R."/>
        </authorList>
    </citation>
    <scope>NUCLEOTIDE SEQUENCE [LARGE SCALE GENOMIC DNA]</scope>
</reference>
<evidence type="ECO:0000256" key="2">
    <source>
        <dbReference type="SAM" id="Phobius"/>
    </source>
</evidence>
<feature type="region of interest" description="Disordered" evidence="1">
    <location>
        <begin position="1"/>
        <end position="27"/>
    </location>
</feature>
<proteinExistence type="predicted"/>
<dbReference type="InParanoid" id="A0A0G4EKP5"/>
<keyword evidence="2" id="KW-0812">Transmembrane</keyword>
<dbReference type="Proteomes" id="UP000041254">
    <property type="component" value="Unassembled WGS sequence"/>
</dbReference>
<dbReference type="Gene3D" id="2.60.120.620">
    <property type="entry name" value="q2cbj1_9rhob like domain"/>
    <property type="match status" value="1"/>
</dbReference>
<name>A0A0G4EKP5_VITBC</name>
<dbReference type="InterPro" id="IPR008775">
    <property type="entry name" value="Phytyl_CoA_dOase-like"/>
</dbReference>
<evidence type="ECO:0000256" key="1">
    <source>
        <dbReference type="SAM" id="MobiDB-lite"/>
    </source>
</evidence>
<dbReference type="InterPro" id="IPR051961">
    <property type="entry name" value="Fungal_Metabolite_Diox"/>
</dbReference>
<dbReference type="AlphaFoldDB" id="A0A0G4EKP5"/>
<gene>
    <name evidence="3" type="ORF">Vbra_12291</name>
</gene>